<dbReference type="PROSITE" id="PS51332">
    <property type="entry name" value="B12_BINDING"/>
    <property type="match status" value="1"/>
</dbReference>
<dbReference type="Proteomes" id="UP001628193">
    <property type="component" value="Unassembled WGS sequence"/>
</dbReference>
<dbReference type="EMBL" id="BAAFGK010000004">
    <property type="protein sequence ID" value="GAB0056954.1"/>
    <property type="molecule type" value="Genomic_DNA"/>
</dbReference>
<dbReference type="InterPro" id="IPR006638">
    <property type="entry name" value="Elp3/MiaA/NifB-like_rSAM"/>
</dbReference>
<keyword evidence="6" id="KW-0408">Iron</keyword>
<accession>A0ABQ0C7U2</accession>
<reference evidence="9 10" key="1">
    <citation type="submission" date="2024-05" db="EMBL/GenBank/DDBJ databases">
        <authorList>
            <consortium name="Candidatus Magnetaquicoccaceae bacterium FCR-1 genome sequencing consortium"/>
            <person name="Shimoshige H."/>
            <person name="Shimamura S."/>
            <person name="Taoka A."/>
            <person name="Kobayashi H."/>
            <person name="Maekawa T."/>
        </authorList>
    </citation>
    <scope>NUCLEOTIDE SEQUENCE [LARGE SCALE GENOMIC DNA]</scope>
    <source>
        <strain evidence="9 10">FCR-1</strain>
    </source>
</reference>
<dbReference type="SFLD" id="SFLDS00029">
    <property type="entry name" value="Radical_SAM"/>
    <property type="match status" value="1"/>
</dbReference>
<proteinExistence type="predicted"/>
<dbReference type="InterPro" id="IPR034466">
    <property type="entry name" value="Methyltransferase_Class_B"/>
</dbReference>
<dbReference type="RefSeq" id="WP_420904669.1">
    <property type="nucleotide sequence ID" value="NZ_BAAFGK010000004.1"/>
</dbReference>
<keyword evidence="3" id="KW-0808">Transferase</keyword>
<dbReference type="CDD" id="cd02068">
    <property type="entry name" value="radical_SAM_B12_BD"/>
    <property type="match status" value="1"/>
</dbReference>
<sequence length="552" mass="60973">MTKMDVVLVRPWARQYVPPGTIAQDPLGIGYLAAVLRRDGYKVGVVDGLLFGFDNEQLIETIATFQPKLVGISLHSFADYRPALAITEGLKKLHEAPYCVWGGEHATFHAHRILEQHPVVDAVVQGEGELTMLDMVGQFQDGHRPVVAGAVTRQADGTICDGGFRPSIEDLDVLPDAEKDVVEMALVLGKPVALSVLTGRGCTSSCKFCTANTYFRLGGGTVWRRRSPERVVEEIERLVRSYMDHSNIHPVIQFQDVIFLGTSPKARAWVDTFLDKLEQKQLRFPFYFMARADALLANEDVMPRLVKAGLRSVEMGIESGVDRLLELYNKRNSAKANEDAIELLRRHGVAYDASGFIMFDPRMTAAELLINASALSRFGPATWDFFMTRLQLYPGTEVRAQMIADGLFPSDADIADTSGYAFLDPVVDAVSRHTFLYDPVLRKLDRLLRQAKALCAGAHRDGRPAGKLERAVELTQEVYRNHFAVMVSEAEVGRLEASFPVILGRFLEQVWNAVGILGAMLDSGDPEAVDLSPLARVQNVLQLSTMAPADSG</sequence>
<dbReference type="InterPro" id="IPR051198">
    <property type="entry name" value="BchE-like"/>
</dbReference>
<dbReference type="Pfam" id="PF04055">
    <property type="entry name" value="Radical_SAM"/>
    <property type="match status" value="1"/>
</dbReference>
<dbReference type="CDD" id="cd01335">
    <property type="entry name" value="Radical_SAM"/>
    <property type="match status" value="1"/>
</dbReference>
<dbReference type="InterPro" id="IPR007197">
    <property type="entry name" value="rSAM"/>
</dbReference>
<keyword evidence="5" id="KW-0479">Metal-binding</keyword>
<keyword evidence="7" id="KW-0411">Iron-sulfur</keyword>
<keyword evidence="2" id="KW-0489">Methyltransferase</keyword>
<comment type="cofactor">
    <cofactor evidence="1">
        <name>[4Fe-4S] cluster</name>
        <dbReference type="ChEBI" id="CHEBI:49883"/>
    </cofactor>
</comment>
<reference evidence="9 10" key="2">
    <citation type="submission" date="2024-09" db="EMBL/GenBank/DDBJ databases">
        <title>Draft genome sequence of Candidatus Magnetaquicoccaceae bacterium FCR-1.</title>
        <authorList>
            <person name="Shimoshige H."/>
            <person name="Shimamura S."/>
            <person name="Taoka A."/>
            <person name="Kobayashi H."/>
            <person name="Maekawa T."/>
        </authorList>
    </citation>
    <scope>NUCLEOTIDE SEQUENCE [LARGE SCALE GENOMIC DNA]</scope>
    <source>
        <strain evidence="9 10">FCR-1</strain>
    </source>
</reference>
<dbReference type="SFLD" id="SFLDG01082">
    <property type="entry name" value="B12-binding_domain_containing"/>
    <property type="match status" value="1"/>
</dbReference>
<organism evidence="9 10">
    <name type="scientific">Candidatus Magnetaquiglobus chichijimensis</name>
    <dbReference type="NCBI Taxonomy" id="3141448"/>
    <lineage>
        <taxon>Bacteria</taxon>
        <taxon>Pseudomonadati</taxon>
        <taxon>Pseudomonadota</taxon>
        <taxon>Magnetococcia</taxon>
        <taxon>Magnetococcales</taxon>
        <taxon>Candidatus Magnetaquicoccaceae</taxon>
        <taxon>Candidatus Magnetaquiglobus</taxon>
    </lineage>
</organism>
<dbReference type="SUPFAM" id="SSF102114">
    <property type="entry name" value="Radical SAM enzymes"/>
    <property type="match status" value="1"/>
</dbReference>
<name>A0ABQ0C7U2_9PROT</name>
<keyword evidence="4" id="KW-0949">S-adenosyl-L-methionine</keyword>
<dbReference type="InterPro" id="IPR023404">
    <property type="entry name" value="rSAM_horseshoe"/>
</dbReference>
<evidence type="ECO:0000313" key="9">
    <source>
        <dbReference type="EMBL" id="GAB0056954.1"/>
    </source>
</evidence>
<dbReference type="PANTHER" id="PTHR43409">
    <property type="entry name" value="ANAEROBIC MAGNESIUM-PROTOPORPHYRIN IX MONOMETHYL ESTER CYCLASE-RELATED"/>
    <property type="match status" value="1"/>
</dbReference>
<evidence type="ECO:0000256" key="2">
    <source>
        <dbReference type="ARBA" id="ARBA00022603"/>
    </source>
</evidence>
<dbReference type="Gene3D" id="3.40.50.280">
    <property type="entry name" value="Cobalamin-binding domain"/>
    <property type="match status" value="1"/>
</dbReference>
<evidence type="ECO:0000313" key="10">
    <source>
        <dbReference type="Proteomes" id="UP001628193"/>
    </source>
</evidence>
<keyword evidence="10" id="KW-1185">Reference proteome</keyword>
<dbReference type="SMART" id="SM00729">
    <property type="entry name" value="Elp3"/>
    <property type="match status" value="1"/>
</dbReference>
<dbReference type="InterPro" id="IPR006158">
    <property type="entry name" value="Cobalamin-bd"/>
</dbReference>
<gene>
    <name evidence="9" type="ORF">SIID45300_01272</name>
</gene>
<dbReference type="InterPro" id="IPR058240">
    <property type="entry name" value="rSAM_sf"/>
</dbReference>
<dbReference type="Pfam" id="PF02310">
    <property type="entry name" value="B12-binding"/>
    <property type="match status" value="1"/>
</dbReference>
<feature type="domain" description="B12-binding" evidence="8">
    <location>
        <begin position="10"/>
        <end position="146"/>
    </location>
</feature>
<dbReference type="Gene3D" id="3.80.30.20">
    <property type="entry name" value="tm_1862 like domain"/>
    <property type="match status" value="1"/>
</dbReference>
<evidence type="ECO:0000256" key="6">
    <source>
        <dbReference type="ARBA" id="ARBA00023004"/>
    </source>
</evidence>
<dbReference type="SFLD" id="SFLDG01123">
    <property type="entry name" value="methyltransferase_(Class_B)"/>
    <property type="match status" value="1"/>
</dbReference>
<evidence type="ECO:0000259" key="8">
    <source>
        <dbReference type="PROSITE" id="PS51332"/>
    </source>
</evidence>
<evidence type="ECO:0000256" key="4">
    <source>
        <dbReference type="ARBA" id="ARBA00022691"/>
    </source>
</evidence>
<evidence type="ECO:0000256" key="1">
    <source>
        <dbReference type="ARBA" id="ARBA00001966"/>
    </source>
</evidence>
<evidence type="ECO:0000256" key="5">
    <source>
        <dbReference type="ARBA" id="ARBA00022723"/>
    </source>
</evidence>
<evidence type="ECO:0000256" key="3">
    <source>
        <dbReference type="ARBA" id="ARBA00022679"/>
    </source>
</evidence>
<comment type="caution">
    <text evidence="9">The sequence shown here is derived from an EMBL/GenBank/DDBJ whole genome shotgun (WGS) entry which is preliminary data.</text>
</comment>
<dbReference type="PANTHER" id="PTHR43409:SF7">
    <property type="entry name" value="BLL1977 PROTEIN"/>
    <property type="match status" value="1"/>
</dbReference>
<protein>
    <recommendedName>
        <fullName evidence="8">B12-binding domain-containing protein</fullName>
    </recommendedName>
</protein>
<evidence type="ECO:0000256" key="7">
    <source>
        <dbReference type="ARBA" id="ARBA00023014"/>
    </source>
</evidence>